<dbReference type="InterPro" id="IPR025110">
    <property type="entry name" value="AMP-bd_C"/>
</dbReference>
<evidence type="ECO:0000259" key="3">
    <source>
        <dbReference type="Pfam" id="PF13193"/>
    </source>
</evidence>
<dbReference type="GO" id="GO:0016877">
    <property type="term" value="F:ligase activity, forming carbon-sulfur bonds"/>
    <property type="evidence" value="ECO:0007669"/>
    <property type="project" value="UniProtKB-ARBA"/>
</dbReference>
<dbReference type="InterPro" id="IPR045851">
    <property type="entry name" value="AMP-bd_C_sf"/>
</dbReference>
<name>A0A6G9CLD4_RHOER</name>
<dbReference type="FunFam" id="3.30.300.30:FF:000008">
    <property type="entry name" value="2,3-dihydroxybenzoate-AMP ligase"/>
    <property type="match status" value="1"/>
</dbReference>
<evidence type="ECO:0000313" key="5">
    <source>
        <dbReference type="Proteomes" id="UP000502345"/>
    </source>
</evidence>
<dbReference type="Gene3D" id="3.40.50.12780">
    <property type="entry name" value="N-terminal domain of ligase-like"/>
    <property type="match status" value="1"/>
</dbReference>
<dbReference type="Gene3D" id="3.30.300.30">
    <property type="match status" value="1"/>
</dbReference>
<proteinExistence type="inferred from homology"/>
<keyword evidence="2" id="KW-0436">Ligase</keyword>
<dbReference type="InterPro" id="IPR050237">
    <property type="entry name" value="ATP-dep_AMP-bd_enzyme"/>
</dbReference>
<gene>
    <name evidence="4" type="ORF">G9444_0425</name>
</gene>
<evidence type="ECO:0000313" key="4">
    <source>
        <dbReference type="EMBL" id="QIP37669.1"/>
    </source>
</evidence>
<dbReference type="PANTHER" id="PTHR43767">
    <property type="entry name" value="LONG-CHAIN-FATTY-ACID--COA LIGASE"/>
    <property type="match status" value="1"/>
</dbReference>
<dbReference type="InterPro" id="IPR042099">
    <property type="entry name" value="ANL_N_sf"/>
</dbReference>
<protein>
    <recommendedName>
        <fullName evidence="3">AMP-binding enzyme C-terminal domain-containing protein</fullName>
    </recommendedName>
</protein>
<dbReference type="EMBL" id="CP050124">
    <property type="protein sequence ID" value="QIP37669.1"/>
    <property type="molecule type" value="Genomic_DNA"/>
</dbReference>
<comment type="similarity">
    <text evidence="1">Belongs to the ATP-dependent AMP-binding enzyme family.</text>
</comment>
<dbReference type="Pfam" id="PF13193">
    <property type="entry name" value="AMP-binding_C"/>
    <property type="match status" value="1"/>
</dbReference>
<dbReference type="SUPFAM" id="SSF56801">
    <property type="entry name" value="Acetyl-CoA synthetase-like"/>
    <property type="match status" value="1"/>
</dbReference>
<dbReference type="Proteomes" id="UP000502345">
    <property type="component" value="Chromosome"/>
</dbReference>
<sequence>MPIWGVEARLVDDSWRTITGPDEVGELAIRGHNVMKGYFNRPEATAEVMCDGWFRTGDLARVDTDGNYYIVDRAKDMIVRGGFNVYPREIEEVLLTHPAVSLVAVVGVPDTSLGEEIVAYVIREPSEEISESDLVEWSREQMAAYKYPRRIEFVPSLPMTATGKILKRELNQAFSIV</sequence>
<dbReference type="PANTHER" id="PTHR43767:SF12">
    <property type="entry name" value="AMP-DEPENDENT SYNTHETASE AND LIGASE"/>
    <property type="match status" value="1"/>
</dbReference>
<accession>A0A6G9CLD4</accession>
<evidence type="ECO:0000256" key="1">
    <source>
        <dbReference type="ARBA" id="ARBA00006432"/>
    </source>
</evidence>
<feature type="domain" description="AMP-binding enzyme C-terminal" evidence="3">
    <location>
        <begin position="89"/>
        <end position="164"/>
    </location>
</feature>
<organism evidence="4 5">
    <name type="scientific">Rhodococcus erythropolis</name>
    <name type="common">Arthrobacter picolinophilus</name>
    <dbReference type="NCBI Taxonomy" id="1833"/>
    <lineage>
        <taxon>Bacteria</taxon>
        <taxon>Bacillati</taxon>
        <taxon>Actinomycetota</taxon>
        <taxon>Actinomycetes</taxon>
        <taxon>Mycobacteriales</taxon>
        <taxon>Nocardiaceae</taxon>
        <taxon>Rhodococcus</taxon>
        <taxon>Rhodococcus erythropolis group</taxon>
    </lineage>
</organism>
<dbReference type="AlphaFoldDB" id="A0A6G9CLD4"/>
<reference evidence="4 5" key="1">
    <citation type="submission" date="2020-03" db="EMBL/GenBank/DDBJ databases">
        <title>Screen low temperature-resistant strains for efficient degradation of petroleum hydrocarbons under the low temperature.</title>
        <authorList>
            <person name="Wang Y."/>
            <person name="Chen J."/>
        </authorList>
    </citation>
    <scope>NUCLEOTIDE SEQUENCE [LARGE SCALE GENOMIC DNA]</scope>
    <source>
        <strain evidence="4 5">KB1</strain>
    </source>
</reference>
<evidence type="ECO:0000256" key="2">
    <source>
        <dbReference type="ARBA" id="ARBA00022598"/>
    </source>
</evidence>